<reference evidence="5" key="1">
    <citation type="journal article" date="2017" name="Nat. Microbiol.">
        <title>Global analysis of biosynthetic gene clusters reveals vast potential of secondary metabolite production in Penicillium species.</title>
        <authorList>
            <person name="Nielsen J.C."/>
            <person name="Grijseels S."/>
            <person name="Prigent S."/>
            <person name="Ji B."/>
            <person name="Dainat J."/>
            <person name="Nielsen K.F."/>
            <person name="Frisvad J.C."/>
            <person name="Workman M."/>
            <person name="Nielsen J."/>
        </authorList>
    </citation>
    <scope>NUCLEOTIDE SEQUENCE [LARGE SCALE GENOMIC DNA]</scope>
    <source>
        <strain evidence="5">IBT 29486</strain>
    </source>
</reference>
<accession>A0A1V6RV38</accession>
<comment type="caution">
    <text evidence="4">The sequence shown here is derived from an EMBL/GenBank/DDBJ whole genome shotgun (WGS) entry which is preliminary data.</text>
</comment>
<feature type="signal peptide" evidence="2">
    <location>
        <begin position="1"/>
        <end position="15"/>
    </location>
</feature>
<protein>
    <recommendedName>
        <fullName evidence="3">DUF7728 domain-containing protein</fullName>
    </recommendedName>
</protein>
<sequence length="327" mass="36380">MRLLWAILYLGNALAASIPHADSHQLRLPFVPSPDDLANGVISKLSLNFSIQNGYLYANEHQVYPPSVKMQLHAPLYEGVNLNKLSTRSVDLSYTLETQQLSKDDTGSTADMIRVRIELLSLQGNLVSPHAVAINLLVHKSGQYEMDRLRIEPARSGDQEDHFSQNSQPWVIRYWNTQFGSAFDNPKAETMMPAQGLAPVKKYYPQIVATNAEPSDTAVEPQSKGPFWAEQARFNRHLYHDYHPKDSPTRTIPLIVLPVLLVIVIGLVVCLIGFPAANLLMFLGVCLGGQKVQSHRSPSVSMEEGTFYETVLMIPQICVTDASDSKV</sequence>
<feature type="chain" id="PRO_5013139320" description="DUF7728 domain-containing protein" evidence="2">
    <location>
        <begin position="16"/>
        <end position="327"/>
    </location>
</feature>
<evidence type="ECO:0000256" key="1">
    <source>
        <dbReference type="SAM" id="Phobius"/>
    </source>
</evidence>
<dbReference type="Proteomes" id="UP000191518">
    <property type="component" value="Unassembled WGS sequence"/>
</dbReference>
<keyword evidence="2" id="KW-0732">Signal</keyword>
<dbReference type="AlphaFoldDB" id="A0A1V6RV38"/>
<feature type="domain" description="DUF7728" evidence="3">
    <location>
        <begin position="41"/>
        <end position="144"/>
    </location>
</feature>
<dbReference type="OrthoDB" id="4367799at2759"/>
<dbReference type="PANTHER" id="PTHR40622:SF1">
    <property type="match status" value="1"/>
</dbReference>
<dbReference type="InterPro" id="IPR056145">
    <property type="entry name" value="DUF7728"/>
</dbReference>
<dbReference type="PANTHER" id="PTHR40622">
    <property type="match status" value="1"/>
</dbReference>
<feature type="transmembrane region" description="Helical" evidence="1">
    <location>
        <begin position="254"/>
        <end position="287"/>
    </location>
</feature>
<organism evidence="4 5">
    <name type="scientific">Penicillium vulpinum</name>
    <dbReference type="NCBI Taxonomy" id="29845"/>
    <lineage>
        <taxon>Eukaryota</taxon>
        <taxon>Fungi</taxon>
        <taxon>Dikarya</taxon>
        <taxon>Ascomycota</taxon>
        <taxon>Pezizomycotina</taxon>
        <taxon>Eurotiomycetes</taxon>
        <taxon>Eurotiomycetidae</taxon>
        <taxon>Eurotiales</taxon>
        <taxon>Aspergillaceae</taxon>
        <taxon>Penicillium</taxon>
    </lineage>
</organism>
<evidence type="ECO:0000313" key="4">
    <source>
        <dbReference type="EMBL" id="OQE05448.1"/>
    </source>
</evidence>
<dbReference type="EMBL" id="MDYP01000024">
    <property type="protein sequence ID" value="OQE05448.1"/>
    <property type="molecule type" value="Genomic_DNA"/>
</dbReference>
<gene>
    <name evidence="4" type="ORF">PENVUL_c024G07163</name>
</gene>
<dbReference type="Pfam" id="PF24854">
    <property type="entry name" value="DUF7728"/>
    <property type="match status" value="1"/>
</dbReference>
<proteinExistence type="predicted"/>
<evidence type="ECO:0000256" key="2">
    <source>
        <dbReference type="SAM" id="SignalP"/>
    </source>
</evidence>
<keyword evidence="1" id="KW-0472">Membrane</keyword>
<name>A0A1V6RV38_9EURO</name>
<evidence type="ECO:0000259" key="3">
    <source>
        <dbReference type="Pfam" id="PF24854"/>
    </source>
</evidence>
<keyword evidence="5" id="KW-1185">Reference proteome</keyword>
<keyword evidence="1" id="KW-0812">Transmembrane</keyword>
<keyword evidence="1" id="KW-1133">Transmembrane helix</keyword>
<evidence type="ECO:0000313" key="5">
    <source>
        <dbReference type="Proteomes" id="UP000191518"/>
    </source>
</evidence>